<feature type="compositionally biased region" description="Low complexity" evidence="1">
    <location>
        <begin position="137"/>
        <end position="161"/>
    </location>
</feature>
<dbReference type="GO" id="GO:0000981">
    <property type="term" value="F:DNA-binding transcription factor activity, RNA polymerase II-specific"/>
    <property type="evidence" value="ECO:0007669"/>
    <property type="project" value="InterPro"/>
</dbReference>
<feature type="compositionally biased region" description="Basic and acidic residues" evidence="1">
    <location>
        <begin position="192"/>
        <end position="226"/>
    </location>
</feature>
<dbReference type="InterPro" id="IPR001138">
    <property type="entry name" value="Zn2Cys6_DnaBD"/>
</dbReference>
<feature type="region of interest" description="Disordered" evidence="1">
    <location>
        <begin position="264"/>
        <end position="398"/>
    </location>
</feature>
<feature type="compositionally biased region" description="Polar residues" evidence="1">
    <location>
        <begin position="449"/>
        <end position="468"/>
    </location>
</feature>
<protein>
    <recommendedName>
        <fullName evidence="4">Zn(2)-C6 fungal-type domain-containing protein</fullName>
    </recommendedName>
</protein>
<feature type="compositionally biased region" description="Low complexity" evidence="1">
    <location>
        <begin position="352"/>
        <end position="376"/>
    </location>
</feature>
<dbReference type="AlphaFoldDB" id="A0AAD7B0I4"/>
<evidence type="ECO:0008006" key="4">
    <source>
        <dbReference type="Google" id="ProtNLM"/>
    </source>
</evidence>
<organism evidence="2 3">
    <name type="scientific">Roridomyces roridus</name>
    <dbReference type="NCBI Taxonomy" id="1738132"/>
    <lineage>
        <taxon>Eukaryota</taxon>
        <taxon>Fungi</taxon>
        <taxon>Dikarya</taxon>
        <taxon>Basidiomycota</taxon>
        <taxon>Agaricomycotina</taxon>
        <taxon>Agaricomycetes</taxon>
        <taxon>Agaricomycetidae</taxon>
        <taxon>Agaricales</taxon>
        <taxon>Marasmiineae</taxon>
        <taxon>Mycenaceae</taxon>
        <taxon>Roridomyces</taxon>
    </lineage>
</organism>
<feature type="region of interest" description="Disordered" evidence="1">
    <location>
        <begin position="123"/>
        <end position="176"/>
    </location>
</feature>
<dbReference type="Gene3D" id="4.10.240.10">
    <property type="entry name" value="Zn(2)-C6 fungal-type DNA-binding domain"/>
    <property type="match status" value="1"/>
</dbReference>
<feature type="compositionally biased region" description="Basic and acidic residues" evidence="1">
    <location>
        <begin position="123"/>
        <end position="136"/>
    </location>
</feature>
<dbReference type="SUPFAM" id="SSF57701">
    <property type="entry name" value="Zn2/Cys6 DNA-binding domain"/>
    <property type="match status" value="1"/>
</dbReference>
<accession>A0AAD7B0I4</accession>
<dbReference type="CDD" id="cd00067">
    <property type="entry name" value="GAL4"/>
    <property type="match status" value="1"/>
</dbReference>
<gene>
    <name evidence="2" type="ORF">FB45DRAFT_878221</name>
</gene>
<dbReference type="Proteomes" id="UP001221142">
    <property type="component" value="Unassembled WGS sequence"/>
</dbReference>
<comment type="caution">
    <text evidence="2">The sequence shown here is derived from an EMBL/GenBank/DDBJ whole genome shotgun (WGS) entry which is preliminary data.</text>
</comment>
<evidence type="ECO:0000256" key="1">
    <source>
        <dbReference type="SAM" id="MobiDB-lite"/>
    </source>
</evidence>
<proteinExistence type="predicted"/>
<sequence>MSLYPLDPDATGYLYSTHKYVETRYEARPSPIRTGSHHSHTPWTFSPTASTPRIALPGSLDPTTGIFYHTPEHPRLRTAQACEKCRTRKAKACRCLLLPSCSGEHPACARCIARGLACEYAKEGRVRGPSRRDPKSDSSSSPASSPQDPNPRSSLSAYPSSSERHHPEKREQLPLSSCVPLVLSSSFARGSMESRRSNPVPDREIVPTPGRARDPPRPSKHEDRYLENPPIIPSHGSGGDRQYLQRTARVGSAAAELQLRSNMRRSLEYSPESPTHLGLLDGRPGSGGSTSGSSFDGEVRSASSSTYALRHAYPQNHSPQSHSYPAQYPYPLNPTQSSRPHLHIQSAPGSSPPYEYETPPSSAVSESSSHYYSPSETMMGHGSRPHSAHSSDNPALAYGGLVGSRPQSAPSYGLGGGSTVGPYTTGPGASYYGDGGRDEGSAFSFHPHSPQSQNSGGDNGASATWMTRSGSSSMSPGSSSLSAMAGRHG</sequence>
<name>A0AAD7B0I4_9AGAR</name>
<feature type="compositionally biased region" description="Polar residues" evidence="1">
    <location>
        <begin position="41"/>
        <end position="51"/>
    </location>
</feature>
<dbReference type="GO" id="GO:0008270">
    <property type="term" value="F:zinc ion binding"/>
    <property type="evidence" value="ECO:0007669"/>
    <property type="project" value="InterPro"/>
</dbReference>
<evidence type="ECO:0000313" key="2">
    <source>
        <dbReference type="EMBL" id="KAJ7606614.1"/>
    </source>
</evidence>
<feature type="compositionally biased region" description="Low complexity" evidence="1">
    <location>
        <begin position="469"/>
        <end position="489"/>
    </location>
</feature>
<feature type="region of interest" description="Disordered" evidence="1">
    <location>
        <begin position="428"/>
        <end position="489"/>
    </location>
</feature>
<feature type="compositionally biased region" description="Polar residues" evidence="1">
    <location>
        <begin position="315"/>
        <end position="324"/>
    </location>
</feature>
<evidence type="ECO:0000313" key="3">
    <source>
        <dbReference type="Proteomes" id="UP001221142"/>
    </source>
</evidence>
<feature type="region of interest" description="Disordered" evidence="1">
    <location>
        <begin position="31"/>
        <end position="56"/>
    </location>
</feature>
<reference evidence="2" key="1">
    <citation type="submission" date="2023-03" db="EMBL/GenBank/DDBJ databases">
        <title>Massive genome expansion in bonnet fungi (Mycena s.s.) driven by repeated elements and novel gene families across ecological guilds.</title>
        <authorList>
            <consortium name="Lawrence Berkeley National Laboratory"/>
            <person name="Harder C.B."/>
            <person name="Miyauchi S."/>
            <person name="Viragh M."/>
            <person name="Kuo A."/>
            <person name="Thoen E."/>
            <person name="Andreopoulos B."/>
            <person name="Lu D."/>
            <person name="Skrede I."/>
            <person name="Drula E."/>
            <person name="Henrissat B."/>
            <person name="Morin E."/>
            <person name="Kohler A."/>
            <person name="Barry K."/>
            <person name="LaButti K."/>
            <person name="Morin E."/>
            <person name="Salamov A."/>
            <person name="Lipzen A."/>
            <person name="Mereny Z."/>
            <person name="Hegedus B."/>
            <person name="Baldrian P."/>
            <person name="Stursova M."/>
            <person name="Weitz H."/>
            <person name="Taylor A."/>
            <person name="Grigoriev I.V."/>
            <person name="Nagy L.G."/>
            <person name="Martin F."/>
            <person name="Kauserud H."/>
        </authorList>
    </citation>
    <scope>NUCLEOTIDE SEQUENCE</scope>
    <source>
        <strain evidence="2">9284</strain>
    </source>
</reference>
<dbReference type="EMBL" id="JARKIF010000055">
    <property type="protein sequence ID" value="KAJ7606614.1"/>
    <property type="molecule type" value="Genomic_DNA"/>
</dbReference>
<feature type="region of interest" description="Disordered" evidence="1">
    <location>
        <begin position="189"/>
        <end position="252"/>
    </location>
</feature>
<dbReference type="InterPro" id="IPR036864">
    <property type="entry name" value="Zn2-C6_fun-type_DNA-bd_sf"/>
</dbReference>
<feature type="compositionally biased region" description="Basic and acidic residues" evidence="1">
    <location>
        <begin position="162"/>
        <end position="172"/>
    </location>
</feature>
<keyword evidence="3" id="KW-1185">Reference proteome</keyword>